<comment type="caution">
    <text evidence="2">The sequence shown here is derived from an EMBL/GenBank/DDBJ whole genome shotgun (WGS) entry which is preliminary data.</text>
</comment>
<dbReference type="PANTHER" id="PTHR37318">
    <property type="entry name" value="BSL7504 PROTEIN"/>
    <property type="match status" value="1"/>
</dbReference>
<proteinExistence type="predicted"/>
<protein>
    <submittedName>
        <fullName evidence="2">Transcriptional regulator</fullName>
    </submittedName>
</protein>
<dbReference type="Proteomes" id="UP000325122">
    <property type="component" value="Unassembled WGS sequence"/>
</dbReference>
<dbReference type="Gene3D" id="1.10.10.10">
    <property type="entry name" value="Winged helix-like DNA-binding domain superfamily/Winged helix DNA-binding domain"/>
    <property type="match status" value="1"/>
</dbReference>
<feature type="domain" description="Winged helix DNA-binding" evidence="1">
    <location>
        <begin position="17"/>
        <end position="93"/>
    </location>
</feature>
<dbReference type="CDD" id="cd00090">
    <property type="entry name" value="HTH_ARSR"/>
    <property type="match status" value="1"/>
</dbReference>
<dbReference type="AlphaFoldDB" id="A0A5M6ZBN6"/>
<accession>A0A5M6ZBN6</accession>
<gene>
    <name evidence="2" type="ORF">F1654_11720</name>
</gene>
<dbReference type="InterPro" id="IPR036390">
    <property type="entry name" value="WH_DNA-bd_sf"/>
</dbReference>
<evidence type="ECO:0000313" key="3">
    <source>
        <dbReference type="Proteomes" id="UP000325122"/>
    </source>
</evidence>
<dbReference type="RefSeq" id="WP_150023748.1">
    <property type="nucleotide sequence ID" value="NZ_VWOJ01000004.1"/>
</dbReference>
<dbReference type="PANTHER" id="PTHR37318:SF1">
    <property type="entry name" value="BSL7504 PROTEIN"/>
    <property type="match status" value="1"/>
</dbReference>
<dbReference type="SUPFAM" id="SSF46785">
    <property type="entry name" value="Winged helix' DNA-binding domain"/>
    <property type="match status" value="1"/>
</dbReference>
<dbReference type="EMBL" id="VWOJ01000004">
    <property type="protein sequence ID" value="KAA5801560.1"/>
    <property type="molecule type" value="Genomic_DNA"/>
</dbReference>
<dbReference type="InterPro" id="IPR036388">
    <property type="entry name" value="WH-like_DNA-bd_sf"/>
</dbReference>
<dbReference type="InterPro" id="IPR011991">
    <property type="entry name" value="ArsR-like_HTH"/>
</dbReference>
<evidence type="ECO:0000259" key="1">
    <source>
        <dbReference type="Pfam" id="PF13601"/>
    </source>
</evidence>
<dbReference type="GO" id="GO:0006355">
    <property type="term" value="P:regulation of DNA-templated transcription"/>
    <property type="evidence" value="ECO:0007669"/>
    <property type="project" value="UniProtKB-ARBA"/>
</dbReference>
<reference evidence="2 3" key="1">
    <citation type="submission" date="2019-09" db="EMBL/GenBank/DDBJ databases">
        <authorList>
            <person name="Kevbrin V."/>
            <person name="Grouzdev D.S."/>
        </authorList>
    </citation>
    <scope>NUCLEOTIDE SEQUENCE [LARGE SCALE GENOMIC DNA]</scope>
    <source>
        <strain evidence="2 3">G-192</strain>
    </source>
</reference>
<name>A0A5M6ZBN6_9PROT</name>
<sequence length="100" mass="11070">MARLRPDALDDVIHGRIRLGVMAYLAQQPRASFAELARALETTNGNLSIHLKKLESAGYVEIDKRFVKGKPLTRASMTPAGQAAWRSYLDTLAILFRDSG</sequence>
<evidence type="ECO:0000313" key="2">
    <source>
        <dbReference type="EMBL" id="KAA5801560.1"/>
    </source>
</evidence>
<dbReference type="Pfam" id="PF13601">
    <property type="entry name" value="HTH_34"/>
    <property type="match status" value="1"/>
</dbReference>
<dbReference type="InterPro" id="IPR027395">
    <property type="entry name" value="WH_DNA-bd_dom"/>
</dbReference>
<organism evidence="2 3">
    <name type="scientific">Alkalicaulis satelles</name>
    <dbReference type="NCBI Taxonomy" id="2609175"/>
    <lineage>
        <taxon>Bacteria</taxon>
        <taxon>Pseudomonadati</taxon>
        <taxon>Pseudomonadota</taxon>
        <taxon>Alphaproteobacteria</taxon>
        <taxon>Maricaulales</taxon>
        <taxon>Maricaulaceae</taxon>
        <taxon>Alkalicaulis</taxon>
    </lineage>
</organism>
<keyword evidence="3" id="KW-1185">Reference proteome</keyword>